<keyword evidence="3" id="KW-1185">Reference proteome</keyword>
<evidence type="ECO:0000259" key="1">
    <source>
        <dbReference type="Pfam" id="PF01738"/>
    </source>
</evidence>
<dbReference type="Proteomes" id="UP000466307">
    <property type="component" value="Unassembled WGS sequence"/>
</dbReference>
<dbReference type="GO" id="GO:0016787">
    <property type="term" value="F:hydrolase activity"/>
    <property type="evidence" value="ECO:0007669"/>
    <property type="project" value="UniProtKB-KW"/>
</dbReference>
<dbReference type="EMBL" id="JAADZU010000006">
    <property type="protein sequence ID" value="NDK88590.1"/>
    <property type="molecule type" value="Genomic_DNA"/>
</dbReference>
<reference evidence="2 3" key="1">
    <citation type="submission" date="2020-01" db="EMBL/GenBank/DDBJ databases">
        <title>Investigation of new actinobacteria for the biodesulphurisation of diesel fuel.</title>
        <authorList>
            <person name="Athi Narayanan S.M."/>
        </authorList>
    </citation>
    <scope>NUCLEOTIDE SEQUENCE [LARGE SCALE GENOMIC DNA]</scope>
    <source>
        <strain evidence="2 3">213E</strain>
    </source>
</reference>
<gene>
    <name evidence="2" type="ORF">GYA93_03185</name>
</gene>
<evidence type="ECO:0000313" key="2">
    <source>
        <dbReference type="EMBL" id="NDK88590.1"/>
    </source>
</evidence>
<dbReference type="RefSeq" id="WP_053776310.1">
    <property type="nucleotide sequence ID" value="NZ_JAADZU010000006.1"/>
</dbReference>
<dbReference type="InterPro" id="IPR002925">
    <property type="entry name" value="Dienelactn_hydro"/>
</dbReference>
<evidence type="ECO:0000313" key="3">
    <source>
        <dbReference type="Proteomes" id="UP000466307"/>
    </source>
</evidence>
<dbReference type="Pfam" id="PF01738">
    <property type="entry name" value="DLH"/>
    <property type="match status" value="1"/>
</dbReference>
<name>A0A7K3LK35_9ACTN</name>
<dbReference type="SUPFAM" id="SSF53474">
    <property type="entry name" value="alpha/beta-Hydrolases"/>
    <property type="match status" value="1"/>
</dbReference>
<proteinExistence type="predicted"/>
<dbReference type="AlphaFoldDB" id="A0A7K3LK35"/>
<comment type="caution">
    <text evidence="2">The sequence shown here is derived from an EMBL/GenBank/DDBJ whole genome shotgun (WGS) entry which is preliminary data.</text>
</comment>
<sequence length="258" mass="27598">MTDTRGTTITVTTPDGTAEAYLTQPVPDPDNPGGPLPGVLLIMDAIGLRPRIETMADRIASWGYVVLAPNVFYRDGDAAATSPSVEFLDDESRAEFFAGAMPRIRRLTPDLATPDLRAYVDALHARPEVSPGPIGATGYCMGGRLALLAGATLPDDVAAIGMFHTGGLVTDTSASPHLWVTDVRGEVLAVHADHDRSLPPVAIARFEHALSSAGVTHHTTVYPGARHGYTMSDTAEYNHDAAEHHFAELRKLFARTLH</sequence>
<dbReference type="InterPro" id="IPR029058">
    <property type="entry name" value="AB_hydrolase_fold"/>
</dbReference>
<keyword evidence="2" id="KW-0378">Hydrolase</keyword>
<dbReference type="PANTHER" id="PTHR46623:SF10">
    <property type="entry name" value="CARBOXYMETHYLENEBUTENOLIDASE HOMOLOG"/>
    <property type="match status" value="1"/>
</dbReference>
<feature type="domain" description="Dienelactone hydrolase" evidence="1">
    <location>
        <begin position="28"/>
        <end position="255"/>
    </location>
</feature>
<organism evidence="2 3">
    <name type="scientific">Gordonia desulfuricans</name>
    <dbReference type="NCBI Taxonomy" id="89051"/>
    <lineage>
        <taxon>Bacteria</taxon>
        <taxon>Bacillati</taxon>
        <taxon>Actinomycetota</taxon>
        <taxon>Actinomycetes</taxon>
        <taxon>Mycobacteriales</taxon>
        <taxon>Gordoniaceae</taxon>
        <taxon>Gordonia</taxon>
    </lineage>
</organism>
<dbReference type="PANTHER" id="PTHR46623">
    <property type="entry name" value="CARBOXYMETHYLENEBUTENOLIDASE-RELATED"/>
    <property type="match status" value="1"/>
</dbReference>
<protein>
    <submittedName>
        <fullName evidence="2">Dienelactone hydrolase family protein</fullName>
    </submittedName>
</protein>
<dbReference type="Gene3D" id="3.40.50.1820">
    <property type="entry name" value="alpha/beta hydrolase"/>
    <property type="match status" value="1"/>
</dbReference>
<dbReference type="InterPro" id="IPR051049">
    <property type="entry name" value="Dienelactone_hydrolase-like"/>
</dbReference>
<accession>A0A7K3LK35</accession>